<proteinExistence type="predicted"/>
<sequence length="153" mass="17033">MFAMYHHPNGLVSWHFEPPGPVAPQLVYDLQAGFDSWYIKGDVVWIPLRNEWYPGIVMDVFFMTNRKTGPFYHVDRSGQVSSDYELHGDDSRQLDNPTCYLYHVSRLDQGTLGGALVVMPTTCTKKPRAGFAADLVSAPGLRAELAVQSGSLA</sequence>
<protein>
    <submittedName>
        <fullName evidence="1">Uncharacterized protein</fullName>
    </submittedName>
</protein>
<accession>A0ABR3IZT0</accession>
<keyword evidence="2" id="KW-1185">Reference proteome</keyword>
<evidence type="ECO:0000313" key="1">
    <source>
        <dbReference type="EMBL" id="KAL0948731.1"/>
    </source>
</evidence>
<reference evidence="2" key="1">
    <citation type="submission" date="2024-06" db="EMBL/GenBank/DDBJ databases">
        <title>Multi-omics analyses provide insights into the biosynthesis of the anticancer antibiotic pleurotin in Hohenbuehelia grisea.</title>
        <authorList>
            <person name="Weaver J.A."/>
            <person name="Alberti F."/>
        </authorList>
    </citation>
    <scope>NUCLEOTIDE SEQUENCE [LARGE SCALE GENOMIC DNA]</scope>
    <source>
        <strain evidence="2">T-177</strain>
    </source>
</reference>
<name>A0ABR3IZT0_9AGAR</name>
<comment type="caution">
    <text evidence="1">The sequence shown here is derived from an EMBL/GenBank/DDBJ whole genome shotgun (WGS) entry which is preliminary data.</text>
</comment>
<evidence type="ECO:0000313" key="2">
    <source>
        <dbReference type="Proteomes" id="UP001556367"/>
    </source>
</evidence>
<organism evidence="1 2">
    <name type="scientific">Hohenbuehelia grisea</name>
    <dbReference type="NCBI Taxonomy" id="104357"/>
    <lineage>
        <taxon>Eukaryota</taxon>
        <taxon>Fungi</taxon>
        <taxon>Dikarya</taxon>
        <taxon>Basidiomycota</taxon>
        <taxon>Agaricomycotina</taxon>
        <taxon>Agaricomycetes</taxon>
        <taxon>Agaricomycetidae</taxon>
        <taxon>Agaricales</taxon>
        <taxon>Pleurotineae</taxon>
        <taxon>Pleurotaceae</taxon>
        <taxon>Hohenbuehelia</taxon>
    </lineage>
</organism>
<gene>
    <name evidence="1" type="ORF">HGRIS_008865</name>
</gene>
<dbReference type="Proteomes" id="UP001556367">
    <property type="component" value="Unassembled WGS sequence"/>
</dbReference>
<dbReference type="EMBL" id="JASNQZ010000012">
    <property type="protein sequence ID" value="KAL0948731.1"/>
    <property type="molecule type" value="Genomic_DNA"/>
</dbReference>